<dbReference type="PANTHER" id="PTHR10434:SF64">
    <property type="entry name" value="1-ACYL-SN-GLYCEROL-3-PHOSPHATE ACYLTRANSFERASE-RELATED"/>
    <property type="match status" value="1"/>
</dbReference>
<sequence length="304" mass="31363">MTAVLPWVPRSPCTPRCAADPAPAADPALQRQRRRRLAGALAGTAVASARARLTGARGRRRLVVCAAARVLTAAGVRVEVHASPVGWPRSGTGHLVVANHVSWLDGLALLTVVPGVPVAKAEIGGWPLVGGLLRRTGVVLLDRARVRALPGAVAAAAGLLRAGTSVTVHPEGTTSCGVQLGRFRPAFFQAAVDAAAPVCPVAVRYRVDGGAGTAVAAYLGGESLRRSLARVLATRGLVVEVHLLPALDPAGADRRELAALAEYAIAEVTEARPPVVTAHPRLPRVPTPAPVRRPARRSGVARAA</sequence>
<dbReference type="OMA" id="MYEDAQG"/>
<accession>I4F592</accession>
<evidence type="ECO:0000259" key="7">
    <source>
        <dbReference type="SMART" id="SM00563"/>
    </source>
</evidence>
<evidence type="ECO:0000256" key="2">
    <source>
        <dbReference type="ARBA" id="ARBA00022516"/>
    </source>
</evidence>
<evidence type="ECO:0000256" key="1">
    <source>
        <dbReference type="ARBA" id="ARBA00005189"/>
    </source>
</evidence>
<dbReference type="HOGENOM" id="CLU_027938_0_0_11"/>
<dbReference type="EC" id="2.3.1.51" evidence="8"/>
<dbReference type="GO" id="GO:0003841">
    <property type="term" value="F:1-acylglycerol-3-phosphate O-acyltransferase activity"/>
    <property type="evidence" value="ECO:0007669"/>
    <property type="project" value="UniProtKB-EC"/>
</dbReference>
<evidence type="ECO:0000256" key="6">
    <source>
        <dbReference type="SAM" id="MobiDB-lite"/>
    </source>
</evidence>
<dbReference type="Pfam" id="PF01553">
    <property type="entry name" value="Acyltransferase"/>
    <property type="match status" value="1"/>
</dbReference>
<gene>
    <name evidence="8" type="primary">plsC</name>
    <name evidence="8" type="ordered locus">MODMU_5432</name>
</gene>
<dbReference type="SUPFAM" id="SSF69593">
    <property type="entry name" value="Glycerol-3-phosphate (1)-acyltransferase"/>
    <property type="match status" value="1"/>
</dbReference>
<feature type="domain" description="Phospholipid/glycerol acyltransferase" evidence="7">
    <location>
        <begin position="94"/>
        <end position="206"/>
    </location>
</feature>
<evidence type="ECO:0000256" key="5">
    <source>
        <dbReference type="ARBA" id="ARBA00023315"/>
    </source>
</evidence>
<organism evidence="8 9">
    <name type="scientific">Modestobacter italicus (strain DSM 44449 / CECT 9708 / BC 501)</name>
    <dbReference type="NCBI Taxonomy" id="2732864"/>
    <lineage>
        <taxon>Bacteria</taxon>
        <taxon>Bacillati</taxon>
        <taxon>Actinomycetota</taxon>
        <taxon>Actinomycetes</taxon>
        <taxon>Geodermatophilales</taxon>
        <taxon>Geodermatophilaceae</taxon>
        <taxon>Modestobacter</taxon>
    </lineage>
</organism>
<dbReference type="InterPro" id="IPR002123">
    <property type="entry name" value="Plipid/glycerol_acylTrfase"/>
</dbReference>
<dbReference type="GO" id="GO:0006654">
    <property type="term" value="P:phosphatidic acid biosynthetic process"/>
    <property type="evidence" value="ECO:0007669"/>
    <property type="project" value="TreeGrafter"/>
</dbReference>
<dbReference type="OrthoDB" id="5184723at2"/>
<evidence type="ECO:0000256" key="4">
    <source>
        <dbReference type="ARBA" id="ARBA00023098"/>
    </source>
</evidence>
<protein>
    <submittedName>
        <fullName evidence="8">1-acylglycerol-3-phosphate O-acyltransferase</fullName>
        <ecNumber evidence="8">2.3.1.51</ecNumber>
    </submittedName>
</protein>
<keyword evidence="5 8" id="KW-0012">Acyltransferase</keyword>
<dbReference type="CDD" id="cd07989">
    <property type="entry name" value="LPLAT_AGPAT-like"/>
    <property type="match status" value="1"/>
</dbReference>
<dbReference type="Proteomes" id="UP000006461">
    <property type="component" value="Chromosome"/>
</dbReference>
<comment type="pathway">
    <text evidence="1">Lipid metabolism.</text>
</comment>
<proteinExistence type="predicted"/>
<keyword evidence="2" id="KW-0444">Lipid biosynthesis</keyword>
<evidence type="ECO:0000256" key="3">
    <source>
        <dbReference type="ARBA" id="ARBA00022679"/>
    </source>
</evidence>
<keyword evidence="3 8" id="KW-0808">Transferase</keyword>
<dbReference type="eggNOG" id="COG0204">
    <property type="taxonomic scope" value="Bacteria"/>
</dbReference>
<dbReference type="KEGG" id="mmar:MODMU_5432"/>
<name>I4F592_MODI5</name>
<evidence type="ECO:0000313" key="8">
    <source>
        <dbReference type="EMBL" id="CCH90805.1"/>
    </source>
</evidence>
<dbReference type="STRING" id="477641.MODMU_5432"/>
<dbReference type="EMBL" id="FO203431">
    <property type="protein sequence ID" value="CCH90805.1"/>
    <property type="molecule type" value="Genomic_DNA"/>
</dbReference>
<dbReference type="AlphaFoldDB" id="I4F592"/>
<dbReference type="PATRIC" id="fig|477641.3.peg.5108"/>
<feature type="region of interest" description="Disordered" evidence="6">
    <location>
        <begin position="278"/>
        <end position="304"/>
    </location>
</feature>
<dbReference type="PANTHER" id="PTHR10434">
    <property type="entry name" value="1-ACYL-SN-GLYCEROL-3-PHOSPHATE ACYLTRANSFERASE"/>
    <property type="match status" value="1"/>
</dbReference>
<evidence type="ECO:0000313" key="9">
    <source>
        <dbReference type="Proteomes" id="UP000006461"/>
    </source>
</evidence>
<dbReference type="SMART" id="SM00563">
    <property type="entry name" value="PlsC"/>
    <property type="match status" value="1"/>
</dbReference>
<keyword evidence="4" id="KW-0443">Lipid metabolism</keyword>
<reference evidence="8 9" key="1">
    <citation type="journal article" date="2012" name="J. Bacteriol.">
        <title>Genome Sequence of Radiation-Resistant Modestobacter marinus Strain BC501, a Representative Actinobacterium That Thrives on Calcareous Stone Surfaces.</title>
        <authorList>
            <person name="Normand P."/>
            <person name="Gury J."/>
            <person name="Pujic P."/>
            <person name="Chouaia B."/>
            <person name="Crotti E."/>
            <person name="Brusetti L."/>
            <person name="Daffonchio D."/>
            <person name="Vacherie B."/>
            <person name="Barbe V."/>
            <person name="Medigue C."/>
            <person name="Calteau A."/>
            <person name="Ghodhbane-Gtari F."/>
            <person name="Essoussi I."/>
            <person name="Nouioui I."/>
            <person name="Abbassi-Ghozzi I."/>
            <person name="Gtari M."/>
        </authorList>
    </citation>
    <scope>NUCLEOTIDE SEQUENCE [LARGE SCALE GENOMIC DNA]</scope>
    <source>
        <strain evidence="9">BC 501</strain>
    </source>
</reference>
<keyword evidence="9" id="KW-1185">Reference proteome</keyword>